<keyword evidence="3" id="KW-1185">Reference proteome</keyword>
<dbReference type="Gene3D" id="3.40.50.300">
    <property type="entry name" value="P-loop containing nucleotide triphosphate hydrolases"/>
    <property type="match status" value="1"/>
</dbReference>
<name>A0AAW8DES0_9MICC</name>
<sequence>MMIWINGTFGVGKTTAAKAVVEAQPALRLFDPEAVGYMLMDSLKDQTFGDFQDLPAWRALVPATALEIRRHTGQHLVAVQTVLRQDYWAELKASFSELDDQVIHVVLDADATTLRNRIENDQVELSGRQWRLDHIERYAVARTWMIKDADLVIDTSRLTAEDVASRIAEAVTAELPVQ</sequence>
<evidence type="ECO:0000313" key="4">
    <source>
        <dbReference type="Proteomes" id="UP001242995"/>
    </source>
</evidence>
<dbReference type="EMBL" id="JAUSTF010000016">
    <property type="protein sequence ID" value="MDQ0182787.1"/>
    <property type="molecule type" value="Genomic_DNA"/>
</dbReference>
<dbReference type="EMBL" id="JAUSRG010000020">
    <property type="protein sequence ID" value="MDP9907316.1"/>
    <property type="molecule type" value="Genomic_DNA"/>
</dbReference>
<reference evidence="1 3" key="1">
    <citation type="submission" date="2023-07" db="EMBL/GenBank/DDBJ databases">
        <title>Sorghum-associated microbial communities from plants grown in Nebraska, USA.</title>
        <authorList>
            <person name="Schachtman D."/>
        </authorList>
    </citation>
    <scope>NUCLEOTIDE SEQUENCE</scope>
    <source>
        <strain evidence="1">DS1006</strain>
        <strain evidence="2 3">DS1016</strain>
    </source>
</reference>
<organism evidence="1 4">
    <name type="scientific">Arthrobacter bambusae</name>
    <dbReference type="NCBI Taxonomy" id="1338426"/>
    <lineage>
        <taxon>Bacteria</taxon>
        <taxon>Bacillati</taxon>
        <taxon>Actinomycetota</taxon>
        <taxon>Actinomycetes</taxon>
        <taxon>Micrococcales</taxon>
        <taxon>Micrococcaceae</taxon>
        <taxon>Arthrobacter</taxon>
    </lineage>
</organism>
<gene>
    <name evidence="1" type="ORF">J2S90_004308</name>
    <name evidence="2" type="ORF">J2S93_004244</name>
</gene>
<accession>A0AAW8DES0</accession>
<comment type="caution">
    <text evidence="1">The sequence shown here is derived from an EMBL/GenBank/DDBJ whole genome shotgun (WGS) entry which is preliminary data.</text>
</comment>
<protein>
    <submittedName>
        <fullName evidence="1">RNase adaptor protein for sRNA GlmZ degradation</fullName>
    </submittedName>
</protein>
<dbReference type="SUPFAM" id="SSF52540">
    <property type="entry name" value="P-loop containing nucleoside triphosphate hydrolases"/>
    <property type="match status" value="1"/>
</dbReference>
<dbReference type="Pfam" id="PF13671">
    <property type="entry name" value="AAA_33"/>
    <property type="match status" value="1"/>
</dbReference>
<dbReference type="Proteomes" id="UP001242995">
    <property type="component" value="Unassembled WGS sequence"/>
</dbReference>
<dbReference type="RefSeq" id="WP_084784390.1">
    <property type="nucleotide sequence ID" value="NZ_JAUSRG010000020.1"/>
</dbReference>
<evidence type="ECO:0000313" key="3">
    <source>
        <dbReference type="Proteomes" id="UP001230951"/>
    </source>
</evidence>
<dbReference type="InterPro" id="IPR027417">
    <property type="entry name" value="P-loop_NTPase"/>
</dbReference>
<proteinExistence type="predicted"/>
<dbReference type="AlphaFoldDB" id="A0AAW8DES0"/>
<evidence type="ECO:0000313" key="2">
    <source>
        <dbReference type="EMBL" id="MDQ0182787.1"/>
    </source>
</evidence>
<evidence type="ECO:0000313" key="1">
    <source>
        <dbReference type="EMBL" id="MDP9907316.1"/>
    </source>
</evidence>
<dbReference type="Proteomes" id="UP001230951">
    <property type="component" value="Unassembled WGS sequence"/>
</dbReference>